<dbReference type="GO" id="GO:0097120">
    <property type="term" value="P:receptor localization to synapse"/>
    <property type="evidence" value="ECO:0007669"/>
    <property type="project" value="TreeGrafter"/>
</dbReference>
<organism evidence="6">
    <name type="scientific">Amphimedon queenslandica</name>
    <name type="common">Sponge</name>
    <dbReference type="NCBI Taxonomy" id="400682"/>
    <lineage>
        <taxon>Eukaryota</taxon>
        <taxon>Metazoa</taxon>
        <taxon>Porifera</taxon>
        <taxon>Demospongiae</taxon>
        <taxon>Heteroscleromorpha</taxon>
        <taxon>Haplosclerida</taxon>
        <taxon>Niphatidae</taxon>
        <taxon>Amphimedon</taxon>
    </lineage>
</organism>
<feature type="domain" description="PDZ" evidence="5">
    <location>
        <begin position="893"/>
        <end position="983"/>
    </location>
</feature>
<sequence>MLKACMGLNCSRQIDYVDRRSCQLQEIPDDIYRYEDTLEDLMIDSNMIQELPPKFFRLTNLRKLTLCENEIMRLSPMIANFTKLIELDISKNCLEEVPSNIQFCRSLAILDISCNPLLRIPDCVANIGSLTHLYINDVALPALPREIGNLRNLIVLEARENVLRRVPPSLGDMLKLQRLDLGNNEIEELPPTFGYLEDLNELWLDSNCLSLLPESLSRLHKLHVLDVTKNKLERFPNHFSNLVNLVDLHASENCIECLPDNFGLMKSLVQIKLDLNHLVYLPDSIGDLPMATEIFLFENMLESIPPTLFNIPTLQMLNIDRNHVMYIPSTIGRCKSLHVFSARENDLRSLPEELGELSSLRVLDVCGNRLHCLPLSISNLQLDAFWISGNQPLPLISLHQEPDPDNPDRKVLTCQFFPQMGPETSEFDYIDNSDPESEESGFSQRRRSAAVRKSTRLAVAFDPGTLGLPSGEDGGGKFVRFPTPFRKDLKNKHKRPKLDARPRTTVFRKGSMDDLTLHSVDPTVAGPPPEILTASATDRSTEEKELQPLRKDMSSAGSLLKAFGVQNLSEGYIPGAVEEEEVTRETESEVQSNADQDLTQLPPRSRLQTLEVTVELVKDNARFGLGFSIAGGKGSTPAYEDVDESIFITRIIRGGPAEKDGRLRLGDKLISVNGVDMTDATHMFAVSTLRNSSKRCLLKVSREVLVVLPDDAPLDEEEFSTSLANGDVPHAHDRDETTPTPGDERGVTPERVISAEVITSDREGEALLLESDEREEEEEGEGDEEEKEINELADMLFGDDEQQERKGEETEAREDENENTRSDRGDHYVNSHIVQTLRDEALEMEKARKEEEEERLRREVEEGEVPVVVTVSTDSGLDSPALNNNNRSQNEEVVSLDTSHTNIGMHIIGGSDYVNRIFGSGEQGVYISKVSPGGAAAATGKLRFGDRILSVNGVNMDGLTHSEAVECLISQEGPIDLSIRHEPQPKGMMEVTIIKSKNRKLGISIKGGAPTSHGNPLDHDDEGIFISKITRGEAAETDGRLRVGQRILEVNGFSLLGASHVEAVRSLRNIKDTATLLVCDGYCFDDFIKHLPPRLQIGKLTGSVDVLNDEGKEQRTHKRTHSSTTSGALVDEAGRMEDLNAILQQLVQFKTSTPVAKEVEENREEEERGEEKVAEIVDPPSTISALEQSVVDMEREADKLLEQTVRKGSSTSSHASRRESIEQARLRQEEKQEELQSFINEVFLEDEEINESTKVSDDKTKETETEEGDEEEEEEWVIIDSDSVRQEVEKQRSFSASTPPPSEDVVASPVRPQSAQGVHVHKTKRSKEAPPTPPKPIALVSPEKLPFRERVALYQTKLNQEEMLRKGDNRRSWAPGIHSPRSLSLSPVHSKWSSASYILRNSPSDTTINKENQELLSLPKEYSGREEDNAQGQDTERDIKSSSAASDPPLTLSPLSPPIGAEMQIEEEKLEIGEDPGFSPIPDDQEPSKKPLSIDEELSKNPYVMQALDALPSGPSVDVSQLPPATSEEQKRRRELRERLRREMDEEIERALGLQTPPTAS</sequence>
<feature type="compositionally biased region" description="Basic and acidic residues" evidence="4">
    <location>
        <begin position="729"/>
        <end position="748"/>
    </location>
</feature>
<gene>
    <name evidence="6" type="primary">100636327</name>
</gene>
<feature type="compositionally biased region" description="Basic and acidic residues" evidence="4">
    <location>
        <begin position="1216"/>
        <end position="1229"/>
    </location>
</feature>
<feature type="compositionally biased region" description="Low complexity" evidence="4">
    <location>
        <begin position="1441"/>
        <end position="1454"/>
    </location>
</feature>
<dbReference type="OrthoDB" id="676979at2759"/>
<dbReference type="InterPro" id="IPR036034">
    <property type="entry name" value="PDZ_sf"/>
</dbReference>
<proteinExistence type="predicted"/>
<dbReference type="Pfam" id="PF13855">
    <property type="entry name" value="LRR_8"/>
    <property type="match status" value="2"/>
</dbReference>
<feature type="compositionally biased region" description="Basic and acidic residues" evidence="4">
    <location>
        <begin position="1486"/>
        <end position="1499"/>
    </location>
</feature>
<feature type="compositionally biased region" description="Basic and acidic residues" evidence="4">
    <location>
        <begin position="1422"/>
        <end position="1440"/>
    </location>
</feature>
<evidence type="ECO:0000256" key="3">
    <source>
        <dbReference type="SAM" id="Coils"/>
    </source>
</evidence>
<feature type="compositionally biased region" description="Basic and acidic residues" evidence="4">
    <location>
        <begin position="1359"/>
        <end position="1371"/>
    </location>
</feature>
<feature type="compositionally biased region" description="Basic and acidic residues" evidence="4">
    <location>
        <begin position="818"/>
        <end position="828"/>
    </location>
</feature>
<dbReference type="PROSITE" id="PS51450">
    <property type="entry name" value="LRR"/>
    <property type="match status" value="1"/>
</dbReference>
<feature type="compositionally biased region" description="Basic and acidic residues" evidence="4">
    <location>
        <begin position="1528"/>
        <end position="1544"/>
    </location>
</feature>
<feature type="region of interest" description="Disordered" evidence="4">
    <location>
        <begin position="1203"/>
        <end position="1229"/>
    </location>
</feature>
<dbReference type="SUPFAM" id="SSF52058">
    <property type="entry name" value="L domain-like"/>
    <property type="match status" value="1"/>
</dbReference>
<keyword evidence="1" id="KW-0433">Leucine-rich repeat</keyword>
<evidence type="ECO:0000256" key="4">
    <source>
        <dbReference type="SAM" id="MobiDB-lite"/>
    </source>
</evidence>
<dbReference type="SMART" id="SM00228">
    <property type="entry name" value="PDZ"/>
    <property type="match status" value="3"/>
</dbReference>
<dbReference type="KEGG" id="aqu:100636327"/>
<dbReference type="PANTHER" id="PTHR23119:SF44">
    <property type="entry name" value="PROTEIN LAP4"/>
    <property type="match status" value="1"/>
</dbReference>
<dbReference type="GO" id="GO:0016323">
    <property type="term" value="C:basolateral plasma membrane"/>
    <property type="evidence" value="ECO:0007669"/>
    <property type="project" value="TreeGrafter"/>
</dbReference>
<feature type="domain" description="PDZ" evidence="5">
    <location>
        <begin position="990"/>
        <end position="1078"/>
    </location>
</feature>
<dbReference type="CDD" id="cd06701">
    <property type="entry name" value="PDZ4_Scribble-like"/>
    <property type="match status" value="1"/>
</dbReference>
<name>A0A1X7UT64_AMPQE</name>
<feature type="compositionally biased region" description="Acidic residues" evidence="4">
    <location>
        <begin position="1264"/>
        <end position="1277"/>
    </location>
</feature>
<dbReference type="SUPFAM" id="SSF50156">
    <property type="entry name" value="PDZ domain-like"/>
    <property type="match status" value="3"/>
</dbReference>
<feature type="region of interest" description="Disordered" evidence="4">
    <location>
        <begin position="721"/>
        <end position="828"/>
    </location>
</feature>
<feature type="compositionally biased region" description="Polar residues" evidence="4">
    <location>
        <begin position="1381"/>
        <end position="1410"/>
    </location>
</feature>
<evidence type="ECO:0000313" key="6">
    <source>
        <dbReference type="EnsemblMetazoa" id="Aqu2.1.31180_001"/>
    </source>
</evidence>
<dbReference type="CDD" id="cd06704">
    <property type="entry name" value="PDZ1_Scribble-like"/>
    <property type="match status" value="1"/>
</dbReference>
<protein>
    <recommendedName>
        <fullName evidence="5">PDZ domain-containing protein</fullName>
    </recommendedName>
</protein>
<dbReference type="GO" id="GO:0098609">
    <property type="term" value="P:cell-cell adhesion"/>
    <property type="evidence" value="ECO:0007669"/>
    <property type="project" value="TreeGrafter"/>
</dbReference>
<dbReference type="Gene3D" id="2.30.42.10">
    <property type="match status" value="3"/>
</dbReference>
<dbReference type="PROSITE" id="PS50106">
    <property type="entry name" value="PDZ"/>
    <property type="match status" value="3"/>
</dbReference>
<evidence type="ECO:0000313" key="7">
    <source>
        <dbReference type="Proteomes" id="UP000007879"/>
    </source>
</evidence>
<dbReference type="STRING" id="400682.A0A1X7UT64"/>
<dbReference type="InterPro" id="IPR003591">
    <property type="entry name" value="Leu-rich_rpt_typical-subtyp"/>
</dbReference>
<feature type="domain" description="PDZ" evidence="5">
    <location>
        <begin position="613"/>
        <end position="704"/>
    </location>
</feature>
<dbReference type="SMART" id="SM00364">
    <property type="entry name" value="LRR_BAC"/>
    <property type="match status" value="7"/>
</dbReference>
<dbReference type="InParanoid" id="A0A1X7UT64"/>
<dbReference type="EnsemblMetazoa" id="Aqu2.1.31180_001">
    <property type="protein sequence ID" value="Aqu2.1.31180_001"/>
    <property type="gene ID" value="Aqu2.1.31180"/>
</dbReference>
<dbReference type="EnsemblMetazoa" id="XM_019996813.1">
    <property type="protein sequence ID" value="XP_019852372.1"/>
    <property type="gene ID" value="LOC100636327"/>
</dbReference>
<dbReference type="SMART" id="SM00369">
    <property type="entry name" value="LRR_TYP"/>
    <property type="match status" value="10"/>
</dbReference>
<keyword evidence="3" id="KW-0175">Coiled coil</keyword>
<dbReference type="GO" id="GO:0043113">
    <property type="term" value="P:receptor clustering"/>
    <property type="evidence" value="ECO:0007669"/>
    <property type="project" value="TreeGrafter"/>
</dbReference>
<evidence type="ECO:0000256" key="2">
    <source>
        <dbReference type="ARBA" id="ARBA00022737"/>
    </source>
</evidence>
<feature type="region of interest" description="Disordered" evidence="4">
    <location>
        <begin position="1359"/>
        <end position="1561"/>
    </location>
</feature>
<dbReference type="eggNOG" id="KOG0619">
    <property type="taxonomic scope" value="Eukaryota"/>
</dbReference>
<feature type="compositionally biased region" description="Acidic residues" evidence="4">
    <location>
        <begin position="770"/>
        <end position="788"/>
    </location>
</feature>
<feature type="compositionally biased region" description="Basic and acidic residues" evidence="4">
    <location>
        <begin position="1282"/>
        <end position="1292"/>
    </location>
</feature>
<reference evidence="7" key="1">
    <citation type="journal article" date="2010" name="Nature">
        <title>The Amphimedon queenslandica genome and the evolution of animal complexity.</title>
        <authorList>
            <person name="Srivastava M."/>
            <person name="Simakov O."/>
            <person name="Chapman J."/>
            <person name="Fahey B."/>
            <person name="Gauthier M.E."/>
            <person name="Mitros T."/>
            <person name="Richards G.S."/>
            <person name="Conaco C."/>
            <person name="Dacre M."/>
            <person name="Hellsten U."/>
            <person name="Larroux C."/>
            <person name="Putnam N.H."/>
            <person name="Stanke M."/>
            <person name="Adamska M."/>
            <person name="Darling A."/>
            <person name="Degnan S.M."/>
            <person name="Oakley T.H."/>
            <person name="Plachetzki D.C."/>
            <person name="Zhai Y."/>
            <person name="Adamski M."/>
            <person name="Calcino A."/>
            <person name="Cummins S.F."/>
            <person name="Goodstein D.M."/>
            <person name="Harris C."/>
            <person name="Jackson D.J."/>
            <person name="Leys S.P."/>
            <person name="Shu S."/>
            <person name="Woodcroft B.J."/>
            <person name="Vervoort M."/>
            <person name="Kosik K.S."/>
            <person name="Manning G."/>
            <person name="Degnan B.M."/>
            <person name="Rokhsar D.S."/>
        </authorList>
    </citation>
    <scope>NUCLEOTIDE SEQUENCE [LARGE SCALE GENOMIC DNA]</scope>
</reference>
<dbReference type="GO" id="GO:0005912">
    <property type="term" value="C:adherens junction"/>
    <property type="evidence" value="ECO:0007669"/>
    <property type="project" value="TreeGrafter"/>
</dbReference>
<evidence type="ECO:0000259" key="5">
    <source>
        <dbReference type="PROSITE" id="PS50106"/>
    </source>
</evidence>
<keyword evidence="7" id="KW-1185">Reference proteome</keyword>
<reference evidence="6" key="2">
    <citation type="submission" date="2017-05" db="UniProtKB">
        <authorList>
            <consortium name="EnsemblMetazoa"/>
        </authorList>
    </citation>
    <scope>IDENTIFICATION</scope>
</reference>
<dbReference type="GO" id="GO:0019901">
    <property type="term" value="F:protein kinase binding"/>
    <property type="evidence" value="ECO:0007669"/>
    <property type="project" value="TreeGrafter"/>
</dbReference>
<feature type="compositionally biased region" description="Basic and acidic residues" evidence="4">
    <location>
        <begin position="1254"/>
        <end position="1263"/>
    </location>
</feature>
<evidence type="ECO:0000256" key="1">
    <source>
        <dbReference type="ARBA" id="ARBA00022614"/>
    </source>
</evidence>
<feature type="region of interest" description="Disordered" evidence="4">
    <location>
        <begin position="425"/>
        <end position="448"/>
    </location>
</feature>
<dbReference type="Gene3D" id="3.80.10.10">
    <property type="entry name" value="Ribonuclease Inhibitor"/>
    <property type="match status" value="3"/>
</dbReference>
<dbReference type="PANTHER" id="PTHR23119">
    <property type="entry name" value="DISCS LARGE"/>
    <property type="match status" value="1"/>
</dbReference>
<dbReference type="InterPro" id="IPR032675">
    <property type="entry name" value="LRR_dom_sf"/>
</dbReference>
<dbReference type="GO" id="GO:0045197">
    <property type="term" value="P:establishment or maintenance of epithelial cell apical/basal polarity"/>
    <property type="evidence" value="ECO:0007669"/>
    <property type="project" value="TreeGrafter"/>
</dbReference>
<dbReference type="InterPro" id="IPR050614">
    <property type="entry name" value="Synaptic_Scaffolding_LAP-MAGUK"/>
</dbReference>
<dbReference type="Pfam" id="PF00595">
    <property type="entry name" value="PDZ"/>
    <property type="match status" value="3"/>
</dbReference>
<feature type="region of interest" description="Disordered" evidence="4">
    <location>
        <begin position="462"/>
        <end position="497"/>
    </location>
</feature>
<dbReference type="InterPro" id="IPR001478">
    <property type="entry name" value="PDZ"/>
</dbReference>
<feature type="region of interest" description="Disordered" evidence="4">
    <location>
        <begin position="1241"/>
        <end position="1343"/>
    </location>
</feature>
<feature type="coiled-coil region" evidence="3">
    <location>
        <begin position="834"/>
        <end position="864"/>
    </location>
</feature>
<feature type="compositionally biased region" description="Acidic residues" evidence="4">
    <location>
        <begin position="425"/>
        <end position="439"/>
    </location>
</feature>
<dbReference type="Proteomes" id="UP000007879">
    <property type="component" value="Unassembled WGS sequence"/>
</dbReference>
<keyword evidence="2" id="KW-0677">Repeat</keyword>
<dbReference type="eggNOG" id="KOG0708">
    <property type="taxonomic scope" value="Eukaryota"/>
</dbReference>
<feature type="region of interest" description="Disordered" evidence="4">
    <location>
        <begin position="518"/>
        <end position="543"/>
    </location>
</feature>
<accession>A0A1X7UT64</accession>
<dbReference type="InterPro" id="IPR001611">
    <property type="entry name" value="Leu-rich_rpt"/>
</dbReference>